<evidence type="ECO:0000256" key="2">
    <source>
        <dbReference type="ARBA" id="ARBA00023002"/>
    </source>
</evidence>
<dbReference type="SUPFAM" id="SSF53223">
    <property type="entry name" value="Aminoacid dehydrogenase-like, N-terminal domain"/>
    <property type="match status" value="1"/>
</dbReference>
<dbReference type="Proteomes" id="UP001139035">
    <property type="component" value="Unassembled WGS sequence"/>
</dbReference>
<comment type="caution">
    <text evidence="6">The sequence shown here is derived from an EMBL/GenBank/DDBJ whole genome shotgun (WGS) entry which is preliminary data.</text>
</comment>
<evidence type="ECO:0000259" key="4">
    <source>
        <dbReference type="Pfam" id="PF08501"/>
    </source>
</evidence>
<organism evidence="6 7">
    <name type="scientific">Jiella avicenniae</name>
    <dbReference type="NCBI Taxonomy" id="2907202"/>
    <lineage>
        <taxon>Bacteria</taxon>
        <taxon>Pseudomonadati</taxon>
        <taxon>Pseudomonadota</taxon>
        <taxon>Alphaproteobacteria</taxon>
        <taxon>Hyphomicrobiales</taxon>
        <taxon>Aurantimonadaceae</taxon>
        <taxon>Jiella</taxon>
    </lineage>
</organism>
<proteinExistence type="predicted"/>
<dbReference type="InterPro" id="IPR013708">
    <property type="entry name" value="Shikimate_DH-bd_N"/>
</dbReference>
<name>A0A9X1P3F5_9HYPH</name>
<dbReference type="PANTHER" id="PTHR21089:SF1">
    <property type="entry name" value="BIFUNCTIONAL 3-DEHYDROQUINATE DEHYDRATASE_SHIKIMATE DEHYDROGENASE, CHLOROPLASTIC"/>
    <property type="match status" value="1"/>
</dbReference>
<dbReference type="InterPro" id="IPR046346">
    <property type="entry name" value="Aminoacid_DH-like_N_sf"/>
</dbReference>
<dbReference type="Gene3D" id="3.40.50.720">
    <property type="entry name" value="NAD(P)-binding Rossmann-like Domain"/>
    <property type="match status" value="1"/>
</dbReference>
<dbReference type="EMBL" id="JAJUWU010000017">
    <property type="protein sequence ID" value="MCE7029600.1"/>
    <property type="molecule type" value="Genomic_DNA"/>
</dbReference>
<dbReference type="AlphaFoldDB" id="A0A9X1P3F5"/>
<dbReference type="GO" id="GO:0009073">
    <property type="term" value="P:aromatic amino acid family biosynthetic process"/>
    <property type="evidence" value="ECO:0007669"/>
    <property type="project" value="UniProtKB-KW"/>
</dbReference>
<dbReference type="Pfam" id="PF18317">
    <property type="entry name" value="SDH_C"/>
    <property type="match status" value="1"/>
</dbReference>
<dbReference type="Gene3D" id="3.40.50.10860">
    <property type="entry name" value="Leucine Dehydrogenase, chain A, domain 1"/>
    <property type="match status" value="1"/>
</dbReference>
<protein>
    <submittedName>
        <fullName evidence="6">Shikimate dehydrogenase</fullName>
        <ecNumber evidence="6">1.1.1.25</ecNumber>
    </submittedName>
</protein>
<keyword evidence="7" id="KW-1185">Reference proteome</keyword>
<evidence type="ECO:0000313" key="7">
    <source>
        <dbReference type="Proteomes" id="UP001139035"/>
    </source>
</evidence>
<evidence type="ECO:0000259" key="5">
    <source>
        <dbReference type="Pfam" id="PF18317"/>
    </source>
</evidence>
<dbReference type="Pfam" id="PF08501">
    <property type="entry name" value="Shikimate_dh_N"/>
    <property type="match status" value="1"/>
</dbReference>
<dbReference type="NCBIfam" id="NF009201">
    <property type="entry name" value="PRK12549.1"/>
    <property type="match status" value="1"/>
</dbReference>
<dbReference type="EC" id="1.1.1.25" evidence="6"/>
<feature type="domain" description="SDH C-terminal" evidence="5">
    <location>
        <begin position="279"/>
        <end position="307"/>
    </location>
</feature>
<dbReference type="PANTHER" id="PTHR21089">
    <property type="entry name" value="SHIKIMATE DEHYDROGENASE"/>
    <property type="match status" value="1"/>
</dbReference>
<feature type="domain" description="Shikimate dehydrogenase substrate binding N-terminal" evidence="4">
    <location>
        <begin position="39"/>
        <end position="126"/>
    </location>
</feature>
<dbReference type="GO" id="GO:0004764">
    <property type="term" value="F:shikimate 3-dehydrogenase (NADP+) activity"/>
    <property type="evidence" value="ECO:0007669"/>
    <property type="project" value="UniProtKB-EC"/>
</dbReference>
<comment type="pathway">
    <text evidence="1">Metabolic intermediate biosynthesis; chorismate biosynthesis; chorismate from D-erythrose 4-phosphate and phosphoenolpyruvate: step 4/7.</text>
</comment>
<keyword evidence="3" id="KW-0028">Amino-acid biosynthesis</keyword>
<dbReference type="CDD" id="cd01065">
    <property type="entry name" value="NAD_bind_Shikimate_DH"/>
    <property type="match status" value="1"/>
</dbReference>
<dbReference type="InterPro" id="IPR036291">
    <property type="entry name" value="NAD(P)-bd_dom_sf"/>
</dbReference>
<dbReference type="SUPFAM" id="SSF51735">
    <property type="entry name" value="NAD(P)-binding Rossmann-fold domains"/>
    <property type="match status" value="1"/>
</dbReference>
<dbReference type="GO" id="GO:0009423">
    <property type="term" value="P:chorismate biosynthetic process"/>
    <property type="evidence" value="ECO:0007669"/>
    <property type="project" value="TreeGrafter"/>
</dbReference>
<sequence>MTAGAAASFAMGDKSDVEASGGRDAHGAGARRRSIVAGLIGRGIQLSRTPAMQESAGASRGLRLVYQLLDADMMGEPAPDLPTILHAAELCGFAGVNVTYPYKREIVPLLDGLSDAASRVGAVNTVVFRDGKRFGHNTDCWGFAESFRQGMGGVKSGTVLLVGAGGAGGAVAHALLDCGVERILVRDIDGQAADILIASLEARPDGAGRAERADDLSAAAKQADGIVNASPVGMAKLPGLPVPAEMIEPRHWAADVVYFPLETEFLATARKRGCRVLAGSGMALFQAVRAFELFTGETPDVAAMKETFDSFAS</sequence>
<dbReference type="InterPro" id="IPR041121">
    <property type="entry name" value="SDH_C"/>
</dbReference>
<evidence type="ECO:0000313" key="6">
    <source>
        <dbReference type="EMBL" id="MCE7029600.1"/>
    </source>
</evidence>
<dbReference type="GO" id="GO:0019632">
    <property type="term" value="P:shikimate metabolic process"/>
    <property type="evidence" value="ECO:0007669"/>
    <property type="project" value="TreeGrafter"/>
</dbReference>
<dbReference type="GO" id="GO:0050661">
    <property type="term" value="F:NADP binding"/>
    <property type="evidence" value="ECO:0007669"/>
    <property type="project" value="TreeGrafter"/>
</dbReference>
<dbReference type="RefSeq" id="WP_233720591.1">
    <property type="nucleotide sequence ID" value="NZ_JAJUWU010000017.1"/>
</dbReference>
<dbReference type="GO" id="GO:0005829">
    <property type="term" value="C:cytosol"/>
    <property type="evidence" value="ECO:0007669"/>
    <property type="project" value="TreeGrafter"/>
</dbReference>
<accession>A0A9X1P3F5</accession>
<evidence type="ECO:0000256" key="1">
    <source>
        <dbReference type="ARBA" id="ARBA00004871"/>
    </source>
</evidence>
<keyword evidence="3" id="KW-0057">Aromatic amino acid biosynthesis</keyword>
<reference evidence="6" key="1">
    <citation type="submission" date="2022-01" db="EMBL/GenBank/DDBJ databases">
        <title>Jiella avicenniae sp. nov., a novel endophytic bacterium isolated from bark of Avicennia marina.</title>
        <authorList>
            <person name="Tuo L."/>
        </authorList>
    </citation>
    <scope>NUCLEOTIDE SEQUENCE</scope>
    <source>
        <strain evidence="6">CBK1P-4</strain>
    </source>
</reference>
<evidence type="ECO:0000256" key="3">
    <source>
        <dbReference type="ARBA" id="ARBA00023141"/>
    </source>
</evidence>
<dbReference type="InterPro" id="IPR022893">
    <property type="entry name" value="Shikimate_DH_fam"/>
</dbReference>
<gene>
    <name evidence="6" type="ORF">LZD57_16545</name>
</gene>
<keyword evidence="2 6" id="KW-0560">Oxidoreductase</keyword>
<dbReference type="NCBIfam" id="NF001319">
    <property type="entry name" value="PRK00258.3-3"/>
    <property type="match status" value="1"/>
</dbReference>